<feature type="compositionally biased region" description="Acidic residues" evidence="1">
    <location>
        <begin position="620"/>
        <end position="631"/>
    </location>
</feature>
<evidence type="ECO:0000256" key="1">
    <source>
        <dbReference type="SAM" id="MobiDB-lite"/>
    </source>
</evidence>
<evidence type="ECO:0000313" key="2">
    <source>
        <dbReference type="EMBL" id="KAF2746051.1"/>
    </source>
</evidence>
<feature type="region of interest" description="Disordered" evidence="1">
    <location>
        <begin position="400"/>
        <end position="662"/>
    </location>
</feature>
<name>A0A6A6V9U2_9PLEO</name>
<feature type="compositionally biased region" description="Polar residues" evidence="1">
    <location>
        <begin position="632"/>
        <end position="654"/>
    </location>
</feature>
<feature type="compositionally biased region" description="Basic and acidic residues" evidence="1">
    <location>
        <begin position="401"/>
        <end position="421"/>
    </location>
</feature>
<reference evidence="2" key="1">
    <citation type="journal article" date="2020" name="Stud. Mycol.">
        <title>101 Dothideomycetes genomes: a test case for predicting lifestyles and emergence of pathogens.</title>
        <authorList>
            <person name="Haridas S."/>
            <person name="Albert R."/>
            <person name="Binder M."/>
            <person name="Bloem J."/>
            <person name="Labutti K."/>
            <person name="Salamov A."/>
            <person name="Andreopoulos B."/>
            <person name="Baker S."/>
            <person name="Barry K."/>
            <person name="Bills G."/>
            <person name="Bluhm B."/>
            <person name="Cannon C."/>
            <person name="Castanera R."/>
            <person name="Culley D."/>
            <person name="Daum C."/>
            <person name="Ezra D."/>
            <person name="Gonzalez J."/>
            <person name="Henrissat B."/>
            <person name="Kuo A."/>
            <person name="Liang C."/>
            <person name="Lipzen A."/>
            <person name="Lutzoni F."/>
            <person name="Magnuson J."/>
            <person name="Mondo S."/>
            <person name="Nolan M."/>
            <person name="Ohm R."/>
            <person name="Pangilinan J."/>
            <person name="Park H.-J."/>
            <person name="Ramirez L."/>
            <person name="Alfaro M."/>
            <person name="Sun H."/>
            <person name="Tritt A."/>
            <person name="Yoshinaga Y."/>
            <person name="Zwiers L.-H."/>
            <person name="Turgeon B."/>
            <person name="Goodwin S."/>
            <person name="Spatafora J."/>
            <person name="Crous P."/>
            <person name="Grigoriev I."/>
        </authorList>
    </citation>
    <scope>NUCLEOTIDE SEQUENCE</scope>
    <source>
        <strain evidence="2">CBS 119925</strain>
    </source>
</reference>
<feature type="compositionally biased region" description="Low complexity" evidence="1">
    <location>
        <begin position="375"/>
        <end position="385"/>
    </location>
</feature>
<feature type="compositionally biased region" description="Basic and acidic residues" evidence="1">
    <location>
        <begin position="139"/>
        <end position="152"/>
    </location>
</feature>
<feature type="region of interest" description="Disordered" evidence="1">
    <location>
        <begin position="87"/>
        <end position="277"/>
    </location>
</feature>
<feature type="compositionally biased region" description="Polar residues" evidence="1">
    <location>
        <begin position="212"/>
        <end position="224"/>
    </location>
</feature>
<keyword evidence="3" id="KW-1185">Reference proteome</keyword>
<organism evidence="2 3">
    <name type="scientific">Sporormia fimetaria CBS 119925</name>
    <dbReference type="NCBI Taxonomy" id="1340428"/>
    <lineage>
        <taxon>Eukaryota</taxon>
        <taxon>Fungi</taxon>
        <taxon>Dikarya</taxon>
        <taxon>Ascomycota</taxon>
        <taxon>Pezizomycotina</taxon>
        <taxon>Dothideomycetes</taxon>
        <taxon>Pleosporomycetidae</taxon>
        <taxon>Pleosporales</taxon>
        <taxon>Sporormiaceae</taxon>
        <taxon>Sporormia</taxon>
    </lineage>
</organism>
<dbReference type="AlphaFoldDB" id="A0A6A6V9U2"/>
<sequence length="680" mass="73159">MDHWADDPWADDIQPQPQPSLAQPSFAQPSFAGPRPIEKEVKASDVGITHAPQLLNAFVDDAQWGNDEGWGDLEDAGQERDTVTVLGGSAADDGWSSGQDLKEARSEEVGGDDWNTSDAVQEEVEELGDGIWEAADVDTSAHQDVSDTKLAPDVEDDLSTRPSISPSERSHTEAAAESPRTSFEEEKHVGTDNGAHAASEAQAGTEVAEDTGQPSVVASASEANLQEPEAPPSEHASVGAASLPVTGTATDNPLLSKLFPPSPTKELPPAPDDPIFSTSARKSWYRLTRKETMREFNSGSEENTYVRVNWATSQIRTDVLKVVQRWTTEDRISGRGHARGVSFYWDQPAPAVRDLRNTASHSRDSSLVDPSARNKPAAKAAAADAPAAFNWSSFPSDEVWESEKRDSHDISDSTGQHRSERSSISTHRTEPPWMEAPTPSNGKSQGDHPALLISPIPPSEPQFLPPPPPTTTKLADLSDATDHTDVLPIVSNPDPTSILSTDNDDDDDWGEMIQSPTSPPPTFSTFFPPPTTGQPYPPRSTTPVAPQSSPPHTPPSKHATPIVRLQGTVSPTSAIFKPPGFIPLHAEQGPIGPDLLKRTAKSASRPPVSNVHSASREEKDMSDEAWADDNDFSASSGSPPTNRSAQTGFLQQATQREEHADDVVKSIVSGLPDLSYMLLR</sequence>
<protein>
    <submittedName>
        <fullName evidence="2">Uncharacterized protein</fullName>
    </submittedName>
</protein>
<feature type="compositionally biased region" description="Basic and acidic residues" evidence="1">
    <location>
        <begin position="357"/>
        <end position="366"/>
    </location>
</feature>
<feature type="compositionally biased region" description="Pro residues" evidence="1">
    <location>
        <begin position="455"/>
        <end position="470"/>
    </location>
</feature>
<feature type="region of interest" description="Disordered" evidence="1">
    <location>
        <begin position="357"/>
        <end position="385"/>
    </location>
</feature>
<evidence type="ECO:0000313" key="3">
    <source>
        <dbReference type="Proteomes" id="UP000799440"/>
    </source>
</evidence>
<feature type="compositionally biased region" description="Low complexity" evidence="1">
    <location>
        <begin position="19"/>
        <end position="30"/>
    </location>
</feature>
<feature type="compositionally biased region" description="Pro residues" evidence="1">
    <location>
        <begin position="260"/>
        <end position="272"/>
    </location>
</feature>
<dbReference type="Proteomes" id="UP000799440">
    <property type="component" value="Unassembled WGS sequence"/>
</dbReference>
<proteinExistence type="predicted"/>
<feature type="compositionally biased region" description="Pro residues" evidence="1">
    <location>
        <begin position="517"/>
        <end position="540"/>
    </location>
</feature>
<feature type="region of interest" description="Disordered" evidence="1">
    <location>
        <begin position="1"/>
        <end position="36"/>
    </location>
</feature>
<dbReference type="EMBL" id="MU006579">
    <property type="protein sequence ID" value="KAF2746051.1"/>
    <property type="molecule type" value="Genomic_DNA"/>
</dbReference>
<gene>
    <name evidence="2" type="ORF">M011DRAFT_96446</name>
</gene>
<accession>A0A6A6V9U2</accession>
<dbReference type="OrthoDB" id="3941134at2759"/>
<feature type="compositionally biased region" description="Low complexity" evidence="1">
    <location>
        <begin position="87"/>
        <end position="98"/>
    </location>
</feature>